<feature type="transmembrane region" description="Helical" evidence="1">
    <location>
        <begin position="63"/>
        <end position="84"/>
    </location>
</feature>
<comment type="caution">
    <text evidence="2">The sequence shown here is derived from an EMBL/GenBank/DDBJ whole genome shotgun (WGS) entry which is preliminary data.</text>
</comment>
<keyword evidence="1" id="KW-0472">Membrane</keyword>
<gene>
    <name evidence="2" type="ORF">HF519_25190</name>
</gene>
<name>A0A848DQ13_9PSEU</name>
<feature type="transmembrane region" description="Helical" evidence="1">
    <location>
        <begin position="20"/>
        <end position="43"/>
    </location>
</feature>
<evidence type="ECO:0000256" key="1">
    <source>
        <dbReference type="SAM" id="Phobius"/>
    </source>
</evidence>
<keyword evidence="1" id="KW-0812">Transmembrane</keyword>
<evidence type="ECO:0000313" key="3">
    <source>
        <dbReference type="Proteomes" id="UP000586918"/>
    </source>
</evidence>
<sequence>MTQVDRPRPRPRLPGTNVRFTVRQLVLIATTWIIATAMALLVAAETKLGPIMLRLTEGHGVHLGDLVALAVCFTSALLITGRVAGPGGRRSGDRG</sequence>
<dbReference type="Proteomes" id="UP000586918">
    <property type="component" value="Unassembled WGS sequence"/>
</dbReference>
<proteinExistence type="predicted"/>
<evidence type="ECO:0000313" key="2">
    <source>
        <dbReference type="EMBL" id="NMH94808.1"/>
    </source>
</evidence>
<organism evidence="2 3">
    <name type="scientific">Pseudonocardia bannensis</name>
    <dbReference type="NCBI Taxonomy" id="630973"/>
    <lineage>
        <taxon>Bacteria</taxon>
        <taxon>Bacillati</taxon>
        <taxon>Actinomycetota</taxon>
        <taxon>Actinomycetes</taxon>
        <taxon>Pseudonocardiales</taxon>
        <taxon>Pseudonocardiaceae</taxon>
        <taxon>Pseudonocardia</taxon>
    </lineage>
</organism>
<keyword evidence="1" id="KW-1133">Transmembrane helix</keyword>
<reference evidence="2 3" key="1">
    <citation type="submission" date="2020-04" db="EMBL/GenBank/DDBJ databases">
        <authorList>
            <person name="Klaysubun C."/>
            <person name="Duangmal K."/>
            <person name="Lipun K."/>
        </authorList>
    </citation>
    <scope>NUCLEOTIDE SEQUENCE [LARGE SCALE GENOMIC DNA]</scope>
    <source>
        <strain evidence="2 3">DSM 45300</strain>
    </source>
</reference>
<dbReference type="EMBL" id="JAAXKZ010000132">
    <property type="protein sequence ID" value="NMH94808.1"/>
    <property type="molecule type" value="Genomic_DNA"/>
</dbReference>
<protein>
    <submittedName>
        <fullName evidence="2">Uncharacterized protein</fullName>
    </submittedName>
</protein>
<keyword evidence="3" id="KW-1185">Reference proteome</keyword>
<dbReference type="RefSeq" id="WP_169415486.1">
    <property type="nucleotide sequence ID" value="NZ_JAAXKZ010000132.1"/>
</dbReference>
<accession>A0A848DQ13</accession>
<dbReference type="AlphaFoldDB" id="A0A848DQ13"/>